<protein>
    <submittedName>
        <fullName evidence="1">PPUP7358</fullName>
    </submittedName>
</protein>
<evidence type="ECO:0000313" key="1">
    <source>
        <dbReference type="EMBL" id="JAO07064.1"/>
    </source>
</evidence>
<gene>
    <name evidence="1" type="primary">PPUP7358</name>
</gene>
<organism evidence="1">
    <name type="scientific">Poeciliopsis prolifica</name>
    <name type="common">blackstripe livebearer</name>
    <dbReference type="NCBI Taxonomy" id="188132"/>
    <lineage>
        <taxon>Eukaryota</taxon>
        <taxon>Metazoa</taxon>
        <taxon>Chordata</taxon>
        <taxon>Craniata</taxon>
        <taxon>Vertebrata</taxon>
        <taxon>Euteleostomi</taxon>
        <taxon>Actinopterygii</taxon>
        <taxon>Neopterygii</taxon>
        <taxon>Teleostei</taxon>
        <taxon>Neoteleostei</taxon>
        <taxon>Acanthomorphata</taxon>
        <taxon>Ovalentaria</taxon>
        <taxon>Atherinomorphae</taxon>
        <taxon>Cyprinodontiformes</taxon>
        <taxon>Poeciliidae</taxon>
        <taxon>Poeciliinae</taxon>
        <taxon>Poeciliopsis</taxon>
    </lineage>
</organism>
<accession>A0A0S7ETD5</accession>
<dbReference type="EMBL" id="GBYX01474600">
    <property type="protein sequence ID" value="JAO07064.1"/>
    <property type="molecule type" value="Transcribed_RNA"/>
</dbReference>
<sequence length="101" mass="11430">MQLKPLDDRQLVSGLYEEILLTVCWLVSDDCSLSTLAAFFFYSNDHLFQLWFPSNCNTSVTALTRLTLSSDCSNTQSLQTGEHALFLCSIQLEWLTLVFAV</sequence>
<reference evidence="1" key="1">
    <citation type="submission" date="2014-12" db="EMBL/GenBank/DDBJ databases">
        <title>Parallel Evolution in Life History Adaptation Evident in the Tissue-Specific Poeciliopsis prolifica transcriptome.</title>
        <authorList>
            <person name="Jue N.K."/>
            <person name="Foley R.J."/>
            <person name="Obergfell C."/>
            <person name="Reznick D.N."/>
            <person name="O'Neill R.J."/>
            <person name="O'Neill M.J."/>
        </authorList>
    </citation>
    <scope>NUCLEOTIDE SEQUENCE</scope>
</reference>
<dbReference type="AlphaFoldDB" id="A0A0S7ETD5"/>
<proteinExistence type="predicted"/>
<name>A0A0S7ETD5_9TELE</name>